<reference evidence="1 3" key="1">
    <citation type="submission" date="2017-09" db="EMBL/GenBank/DDBJ databases">
        <title>FDA dAtabase for Regulatory Grade micrObial Sequences (FDA-ARGOS): Supporting development and validation of Infectious Disease Dx tests.</title>
        <authorList>
            <person name="Minogue T."/>
            <person name="Wolcott M."/>
            <person name="Wasieloski L."/>
            <person name="Aguilar W."/>
            <person name="Moore D."/>
            <person name="Tallon L."/>
            <person name="Sadzewicz L."/>
            <person name="Ott S."/>
            <person name="Zhao X."/>
            <person name="Nagaraj S."/>
            <person name="Vavikolanu K."/>
            <person name="Aluvathingal J."/>
            <person name="Nadendla S."/>
            <person name="Sichtig H."/>
        </authorList>
    </citation>
    <scope>NUCLEOTIDE SEQUENCE [LARGE SCALE GENOMIC DNA]</scope>
    <source>
        <strain evidence="1 3">FDAARGOS_392</strain>
    </source>
</reference>
<organism evidence="1 3">
    <name type="scientific">Cedecea neteri</name>
    <dbReference type="NCBI Taxonomy" id="158822"/>
    <lineage>
        <taxon>Bacteria</taxon>
        <taxon>Pseudomonadati</taxon>
        <taxon>Pseudomonadota</taxon>
        <taxon>Gammaproteobacteria</taxon>
        <taxon>Enterobacterales</taxon>
        <taxon>Enterobacteriaceae</taxon>
        <taxon>Cedecea</taxon>
    </lineage>
</organism>
<evidence type="ECO:0000313" key="3">
    <source>
        <dbReference type="Proteomes" id="UP000217979"/>
    </source>
</evidence>
<dbReference type="Proteomes" id="UP000217979">
    <property type="component" value="Chromosome"/>
</dbReference>
<protein>
    <submittedName>
        <fullName evidence="1">DUF4154 domain-containing protein</fullName>
    </submittedName>
</protein>
<gene>
    <name evidence="1" type="ORF">CO704_04425</name>
    <name evidence="2" type="ORF">NCTC12120_04639</name>
</gene>
<name>A0A291E4Y9_9ENTR</name>
<dbReference type="AlphaFoldDB" id="A0A291E4Y9"/>
<evidence type="ECO:0000313" key="1">
    <source>
        <dbReference type="EMBL" id="ATF95117.1"/>
    </source>
</evidence>
<accession>A0A291E4Y9</accession>
<reference evidence="2 4" key="2">
    <citation type="submission" date="2018-06" db="EMBL/GenBank/DDBJ databases">
        <authorList>
            <consortium name="Pathogen Informatics"/>
            <person name="Doyle S."/>
        </authorList>
    </citation>
    <scope>NUCLEOTIDE SEQUENCE [LARGE SCALE GENOMIC DNA]</scope>
    <source>
        <strain evidence="2 4">NCTC12120</strain>
    </source>
</reference>
<dbReference type="InterPro" id="IPR025293">
    <property type="entry name" value="YfiR/HmsC-like"/>
</dbReference>
<dbReference type="Proteomes" id="UP000251197">
    <property type="component" value="Unassembled WGS sequence"/>
</dbReference>
<dbReference type="EMBL" id="UAVU01000008">
    <property type="protein sequence ID" value="SQC91478.1"/>
    <property type="molecule type" value="Genomic_DNA"/>
</dbReference>
<evidence type="ECO:0000313" key="4">
    <source>
        <dbReference type="Proteomes" id="UP000251197"/>
    </source>
</evidence>
<sequence>MGWWRVKTTSQLRGLTLFLTFIVLLLTIFKMQAAQATSPVLPDKVRTTVAGIVSYTRWPQLQGLPKLCIFSTAAYAATLSTKNSDISYQPLLVQSSEEALRANCDGIYFGNESPQQQLQLIERYQSRPLLLIAEQNPQCIIGSAFCLNIHNDAVSFSVNLDALARSGVRVSPDVLLLARPGNNSHE</sequence>
<evidence type="ECO:0000313" key="2">
    <source>
        <dbReference type="EMBL" id="SQC91478.1"/>
    </source>
</evidence>
<dbReference type="Pfam" id="PF13689">
    <property type="entry name" value="DUF4154"/>
    <property type="match status" value="1"/>
</dbReference>
<proteinExistence type="predicted"/>
<dbReference type="EMBL" id="CP023525">
    <property type="protein sequence ID" value="ATF95117.1"/>
    <property type="molecule type" value="Genomic_DNA"/>
</dbReference>
<dbReference type="STRING" id="158822.LH23_00385"/>